<comment type="caution">
    <text evidence="5">Lacks conserved residue(s) required for the propagation of feature annotation.</text>
</comment>
<dbReference type="GO" id="GO:0003676">
    <property type="term" value="F:nucleic acid binding"/>
    <property type="evidence" value="ECO:0007669"/>
    <property type="project" value="InterPro"/>
</dbReference>
<dbReference type="NCBIfam" id="TIGR00536">
    <property type="entry name" value="hemK_fam"/>
    <property type="match status" value="1"/>
</dbReference>
<dbReference type="HAMAP" id="MF_02126">
    <property type="entry name" value="RF_methyltr_PrmC"/>
    <property type="match status" value="1"/>
</dbReference>
<sequence length="308" mass="31799">MPEAVPDLPGARDLPDLRALVAGATAVLAEAGVASARVDAIALAGHALGVPNLILVMAPPLPPDFSARYAALVERRRLREPLQHITGTAAFRHLDLTVRPGVFVPRPETETVAQVAIDAAQALATAGAVPLAERSSAAVVVDLCTGGGPIALSVADEVPGARVTAVELSPEGVALTRANADRLGLTVRVLAGDVREESLLAELDGAVDVLVSNPPYIPPDAVPIDPEVRDHDPDLALYGGGADGLEVPRAVVRAAARLLRPGGTFVMEHAQVQAAAVRADVDATGVFADIHTVADLTGRDRMVVATRR</sequence>
<dbReference type="EC" id="2.1.1.297" evidence="5"/>
<evidence type="ECO:0000256" key="3">
    <source>
        <dbReference type="ARBA" id="ARBA00022691"/>
    </source>
</evidence>
<dbReference type="Pfam" id="PF17827">
    <property type="entry name" value="PrmC_N"/>
    <property type="match status" value="1"/>
</dbReference>
<dbReference type="InterPro" id="IPR004556">
    <property type="entry name" value="HemK-like"/>
</dbReference>
<evidence type="ECO:0000256" key="2">
    <source>
        <dbReference type="ARBA" id="ARBA00022679"/>
    </source>
</evidence>
<reference evidence="8 9" key="1">
    <citation type="submission" date="2019-11" db="EMBL/GenBank/DDBJ databases">
        <authorList>
            <person name="Criscuolo A."/>
        </authorList>
    </citation>
    <scope>NUCLEOTIDE SEQUENCE [LARGE SCALE GENOMIC DNA]</scope>
    <source>
        <strain evidence="8">CIP111667</strain>
    </source>
</reference>
<feature type="domain" description="Release factor glutamine methyltransferase N-terminal" evidence="7">
    <location>
        <begin position="20"/>
        <end position="87"/>
    </location>
</feature>
<comment type="similarity">
    <text evidence="5">Belongs to the protein N5-glutamine methyltransferase family. PrmC subfamily.</text>
</comment>
<feature type="binding site" evidence="5">
    <location>
        <position position="167"/>
    </location>
    <ligand>
        <name>S-adenosyl-L-methionine</name>
        <dbReference type="ChEBI" id="CHEBI:59789"/>
    </ligand>
</feature>
<keyword evidence="3 5" id="KW-0949">S-adenosyl-L-methionine</keyword>
<dbReference type="PROSITE" id="PS00092">
    <property type="entry name" value="N6_MTASE"/>
    <property type="match status" value="1"/>
</dbReference>
<dbReference type="InterPro" id="IPR019874">
    <property type="entry name" value="RF_methyltr_PrmC"/>
</dbReference>
<dbReference type="NCBIfam" id="TIGR03534">
    <property type="entry name" value="RF_mod_PrmC"/>
    <property type="match status" value="1"/>
</dbReference>
<protein>
    <recommendedName>
        <fullName evidence="5">Release factor glutamine methyltransferase</fullName>
        <shortName evidence="5">RF MTase</shortName>
        <ecNumber evidence="5">2.1.1.297</ecNumber>
    </recommendedName>
    <alternativeName>
        <fullName evidence="5">N5-glutamine methyltransferase PrmC</fullName>
    </alternativeName>
    <alternativeName>
        <fullName evidence="5">Protein-(glutamine-N5) MTase PrmC</fullName>
    </alternativeName>
    <alternativeName>
        <fullName evidence="5">Protein-glutamine N-methyltransferase PrmC</fullName>
    </alternativeName>
</protein>
<accession>A0A7M4DMM8</accession>
<dbReference type="Proteomes" id="UP000419743">
    <property type="component" value="Unassembled WGS sequence"/>
</dbReference>
<dbReference type="GO" id="GO:0102559">
    <property type="term" value="F:peptide chain release factor N(5)-glutamine methyltransferase activity"/>
    <property type="evidence" value="ECO:0007669"/>
    <property type="project" value="UniProtKB-EC"/>
</dbReference>
<feature type="binding site" evidence="5">
    <location>
        <position position="213"/>
    </location>
    <ligand>
        <name>S-adenosyl-L-methionine</name>
        <dbReference type="ChEBI" id="CHEBI:59789"/>
    </ligand>
</feature>
<feature type="domain" description="Methyltransferase small" evidence="6">
    <location>
        <begin position="136"/>
        <end position="216"/>
    </location>
</feature>
<dbReference type="InterPro" id="IPR029063">
    <property type="entry name" value="SAM-dependent_MTases_sf"/>
</dbReference>
<dbReference type="InterPro" id="IPR050320">
    <property type="entry name" value="N5-glutamine_MTase"/>
</dbReference>
<dbReference type="Gene3D" id="3.40.50.150">
    <property type="entry name" value="Vaccinia Virus protein VP39"/>
    <property type="match status" value="1"/>
</dbReference>
<dbReference type="Gene3D" id="1.10.8.10">
    <property type="entry name" value="DNA helicase RuvA subunit, C-terminal domain"/>
    <property type="match status" value="1"/>
</dbReference>
<dbReference type="CDD" id="cd02440">
    <property type="entry name" value="AdoMet_MTases"/>
    <property type="match status" value="1"/>
</dbReference>
<dbReference type="EMBL" id="CACRYJ010000049">
    <property type="protein sequence ID" value="VZO38670.1"/>
    <property type="molecule type" value="Genomic_DNA"/>
</dbReference>
<proteinExistence type="inferred from homology"/>
<comment type="caution">
    <text evidence="8">The sequence shown here is derived from an EMBL/GenBank/DDBJ whole genome shotgun (WGS) entry which is preliminary data.</text>
</comment>
<dbReference type="GO" id="GO:0032259">
    <property type="term" value="P:methylation"/>
    <property type="evidence" value="ECO:0007669"/>
    <property type="project" value="UniProtKB-KW"/>
</dbReference>
<keyword evidence="9" id="KW-1185">Reference proteome</keyword>
<name>A0A7M4DMM8_9MICO</name>
<keyword evidence="1 5" id="KW-0489">Methyltransferase</keyword>
<evidence type="ECO:0000313" key="9">
    <source>
        <dbReference type="Proteomes" id="UP000419743"/>
    </source>
</evidence>
<comment type="catalytic activity">
    <reaction evidence="4 5">
        <text>L-glutaminyl-[peptide chain release factor] + S-adenosyl-L-methionine = N(5)-methyl-L-glutaminyl-[peptide chain release factor] + S-adenosyl-L-homocysteine + H(+)</text>
        <dbReference type="Rhea" id="RHEA:42896"/>
        <dbReference type="Rhea" id="RHEA-COMP:10271"/>
        <dbReference type="Rhea" id="RHEA-COMP:10272"/>
        <dbReference type="ChEBI" id="CHEBI:15378"/>
        <dbReference type="ChEBI" id="CHEBI:30011"/>
        <dbReference type="ChEBI" id="CHEBI:57856"/>
        <dbReference type="ChEBI" id="CHEBI:59789"/>
        <dbReference type="ChEBI" id="CHEBI:61891"/>
        <dbReference type="EC" id="2.1.1.297"/>
    </reaction>
</comment>
<feature type="binding site" evidence="5">
    <location>
        <begin position="213"/>
        <end position="216"/>
    </location>
    <ligand>
        <name>substrate</name>
    </ligand>
</feature>
<evidence type="ECO:0000259" key="7">
    <source>
        <dbReference type="Pfam" id="PF17827"/>
    </source>
</evidence>
<dbReference type="AlphaFoldDB" id="A0A7M4DMM8"/>
<dbReference type="Pfam" id="PF05175">
    <property type="entry name" value="MTS"/>
    <property type="match status" value="1"/>
</dbReference>
<evidence type="ECO:0000256" key="1">
    <source>
        <dbReference type="ARBA" id="ARBA00022603"/>
    </source>
</evidence>
<dbReference type="InterPro" id="IPR007848">
    <property type="entry name" value="Small_mtfrase_dom"/>
</dbReference>
<evidence type="ECO:0000259" key="6">
    <source>
        <dbReference type="Pfam" id="PF05175"/>
    </source>
</evidence>
<comment type="function">
    <text evidence="5">Methylates the class 1 translation termination release factors RF1/PrfA and RF2/PrfB on the glutamine residue of the universally conserved GGQ motif.</text>
</comment>
<dbReference type="RefSeq" id="WP_408636869.1">
    <property type="nucleotide sequence ID" value="NZ_CACRYJ010000049.1"/>
</dbReference>
<evidence type="ECO:0000256" key="5">
    <source>
        <dbReference type="HAMAP-Rule" id="MF_02126"/>
    </source>
</evidence>
<dbReference type="PANTHER" id="PTHR18895">
    <property type="entry name" value="HEMK METHYLTRANSFERASE"/>
    <property type="match status" value="1"/>
</dbReference>
<evidence type="ECO:0000313" key="8">
    <source>
        <dbReference type="EMBL" id="VZO38670.1"/>
    </source>
</evidence>
<keyword evidence="2 5" id="KW-0808">Transferase</keyword>
<dbReference type="SUPFAM" id="SSF53335">
    <property type="entry name" value="S-adenosyl-L-methionine-dependent methyltransferases"/>
    <property type="match status" value="1"/>
</dbReference>
<dbReference type="PANTHER" id="PTHR18895:SF74">
    <property type="entry name" value="MTRF1L RELEASE FACTOR GLUTAMINE METHYLTRANSFERASE"/>
    <property type="match status" value="1"/>
</dbReference>
<organism evidence="8 9">
    <name type="scientific">Occultella aeris</name>
    <dbReference type="NCBI Taxonomy" id="2761496"/>
    <lineage>
        <taxon>Bacteria</taxon>
        <taxon>Bacillati</taxon>
        <taxon>Actinomycetota</taxon>
        <taxon>Actinomycetes</taxon>
        <taxon>Micrococcales</taxon>
        <taxon>Ruaniaceae</taxon>
        <taxon>Occultella</taxon>
    </lineage>
</organism>
<evidence type="ECO:0000256" key="4">
    <source>
        <dbReference type="ARBA" id="ARBA00048391"/>
    </source>
</evidence>
<dbReference type="InterPro" id="IPR002052">
    <property type="entry name" value="DNA_methylase_N6_adenine_CS"/>
</dbReference>
<dbReference type="InterPro" id="IPR040758">
    <property type="entry name" value="PrmC_N"/>
</dbReference>
<gene>
    <name evidence="8" type="primary">prmC_1</name>
    <name evidence="5" type="synonym">prmC</name>
    <name evidence="8" type="ORF">HALOF300_03404</name>
</gene>